<feature type="transmembrane region" description="Helical" evidence="1">
    <location>
        <begin position="85"/>
        <end position="107"/>
    </location>
</feature>
<evidence type="ECO:0000313" key="4">
    <source>
        <dbReference type="Proteomes" id="UP001501175"/>
    </source>
</evidence>
<dbReference type="RefSeq" id="WP_345249691.1">
    <property type="nucleotide sequence ID" value="NZ_BAABHD010000084.1"/>
</dbReference>
<dbReference type="PANTHER" id="PTHR34220:SF7">
    <property type="entry name" value="SENSOR HISTIDINE KINASE YPDA"/>
    <property type="match status" value="1"/>
</dbReference>
<keyword evidence="1" id="KW-0472">Membrane</keyword>
<dbReference type="Proteomes" id="UP001501175">
    <property type="component" value="Unassembled WGS sequence"/>
</dbReference>
<keyword evidence="1" id="KW-1133">Transmembrane helix</keyword>
<evidence type="ECO:0000313" key="3">
    <source>
        <dbReference type="EMBL" id="GAA4469761.1"/>
    </source>
</evidence>
<dbReference type="EMBL" id="BAABHD010000084">
    <property type="protein sequence ID" value="GAA4469761.1"/>
    <property type="molecule type" value="Genomic_DNA"/>
</dbReference>
<reference evidence="4" key="1">
    <citation type="journal article" date="2019" name="Int. J. Syst. Evol. Microbiol.">
        <title>The Global Catalogue of Microorganisms (GCM) 10K type strain sequencing project: providing services to taxonomists for standard genome sequencing and annotation.</title>
        <authorList>
            <consortium name="The Broad Institute Genomics Platform"/>
            <consortium name="The Broad Institute Genome Sequencing Center for Infectious Disease"/>
            <person name="Wu L."/>
            <person name="Ma J."/>
        </authorList>
    </citation>
    <scope>NUCLEOTIDE SEQUENCE [LARGE SCALE GENOMIC DNA]</scope>
    <source>
        <strain evidence="4">JCM 17927</strain>
    </source>
</reference>
<dbReference type="Gene3D" id="3.30.565.10">
    <property type="entry name" value="Histidine kinase-like ATPase, C-terminal domain"/>
    <property type="match status" value="1"/>
</dbReference>
<organism evidence="3 4">
    <name type="scientific">Nibrella saemangeumensis</name>
    <dbReference type="NCBI Taxonomy" id="1084526"/>
    <lineage>
        <taxon>Bacteria</taxon>
        <taxon>Pseudomonadati</taxon>
        <taxon>Bacteroidota</taxon>
        <taxon>Cytophagia</taxon>
        <taxon>Cytophagales</taxon>
        <taxon>Spirosomataceae</taxon>
        <taxon>Nibrella</taxon>
    </lineage>
</organism>
<keyword evidence="1" id="KW-0812">Transmembrane</keyword>
<evidence type="ECO:0000256" key="1">
    <source>
        <dbReference type="SAM" id="Phobius"/>
    </source>
</evidence>
<gene>
    <name evidence="3" type="ORF">GCM10023189_57300</name>
</gene>
<dbReference type="Pfam" id="PF06580">
    <property type="entry name" value="His_kinase"/>
    <property type="match status" value="1"/>
</dbReference>
<dbReference type="PANTHER" id="PTHR34220">
    <property type="entry name" value="SENSOR HISTIDINE KINASE YPDA"/>
    <property type="match status" value="1"/>
</dbReference>
<keyword evidence="4" id="KW-1185">Reference proteome</keyword>
<dbReference type="InterPro" id="IPR036890">
    <property type="entry name" value="HATPase_C_sf"/>
</dbReference>
<feature type="transmembrane region" description="Helical" evidence="1">
    <location>
        <begin position="37"/>
        <end position="57"/>
    </location>
</feature>
<accession>A0ABP8NRR4</accession>
<protein>
    <recommendedName>
        <fullName evidence="2">Signal transduction histidine kinase internal region domain-containing protein</fullName>
    </recommendedName>
</protein>
<evidence type="ECO:0000259" key="2">
    <source>
        <dbReference type="Pfam" id="PF06580"/>
    </source>
</evidence>
<name>A0ABP8NRR4_9BACT</name>
<feature type="transmembrane region" description="Helical" evidence="1">
    <location>
        <begin position="139"/>
        <end position="165"/>
    </location>
</feature>
<dbReference type="InterPro" id="IPR050640">
    <property type="entry name" value="Bact_2-comp_sensor_kinase"/>
</dbReference>
<comment type="caution">
    <text evidence="3">The sequence shown here is derived from an EMBL/GenBank/DDBJ whole genome shotgun (WGS) entry which is preliminary data.</text>
</comment>
<feature type="transmembrane region" description="Helical" evidence="1">
    <location>
        <begin position="7"/>
        <end position="25"/>
    </location>
</feature>
<dbReference type="InterPro" id="IPR010559">
    <property type="entry name" value="Sig_transdc_His_kin_internal"/>
</dbReference>
<proteinExistence type="predicted"/>
<feature type="domain" description="Signal transduction histidine kinase internal region" evidence="2">
    <location>
        <begin position="186"/>
        <end position="263"/>
    </location>
</feature>
<sequence>MKFLERYQVWLHVIGWAVFIGLPFVTFPDFAMNRSMLLSLGVPQLITSVCIMAFFYYNLYRLTPDLLTHPDQASSEHTDSRTRRFWLIFGLVLLAVAIVKWACFFVFPPTPDWMHPPDMPAPAEEKNWGRPPARGPQGFFGAVPGVISTVISFCFASLVSSLIALGRQHARSREAQQQMVYQKVSAELAVLKLQVSPHFLFNTLNNIRWLARKKSDQTEEAIVTLSQLLRYMIYQARHDKVPLRQEVQHLQHYIDLQKMRLTTRQAVSFTSEGDIDAYQIEPLLFIAFVENAFKYGLHSQQPSQISISYDVRNDTLTFCCENPIFVSATPHIPAVAARNPDSGIGIDNVRKRLALHYPDRHELHISRDGGLFRIGLTLHLKHDTVALHRH</sequence>